<evidence type="ECO:0000313" key="1">
    <source>
        <dbReference type="EMBL" id="JAD14887.1"/>
    </source>
</evidence>
<name>A0A0A8XT28_ARUDO</name>
<dbReference type="EMBL" id="GBRH01283008">
    <property type="protein sequence ID" value="JAD14887.1"/>
    <property type="molecule type" value="Transcribed_RNA"/>
</dbReference>
<protein>
    <submittedName>
        <fullName evidence="1">RPA12</fullName>
    </submittedName>
</protein>
<organism evidence="1">
    <name type="scientific">Arundo donax</name>
    <name type="common">Giant reed</name>
    <name type="synonym">Donax arundinaceus</name>
    <dbReference type="NCBI Taxonomy" id="35708"/>
    <lineage>
        <taxon>Eukaryota</taxon>
        <taxon>Viridiplantae</taxon>
        <taxon>Streptophyta</taxon>
        <taxon>Embryophyta</taxon>
        <taxon>Tracheophyta</taxon>
        <taxon>Spermatophyta</taxon>
        <taxon>Magnoliopsida</taxon>
        <taxon>Liliopsida</taxon>
        <taxon>Poales</taxon>
        <taxon>Poaceae</taxon>
        <taxon>PACMAD clade</taxon>
        <taxon>Arundinoideae</taxon>
        <taxon>Arundineae</taxon>
        <taxon>Arundo</taxon>
    </lineage>
</organism>
<sequence>MIKPNIIPNSCVQQTKDRRFSTNAQNVGKRIHSTAKEELSNHFYRRCPIEISCVDLTNGVKSSCNPSARIRY</sequence>
<reference evidence="1" key="2">
    <citation type="journal article" date="2015" name="Data Brief">
        <title>Shoot transcriptome of the giant reed, Arundo donax.</title>
        <authorList>
            <person name="Barrero R.A."/>
            <person name="Guerrero F.D."/>
            <person name="Moolhuijzen P."/>
            <person name="Goolsby J.A."/>
            <person name="Tidwell J."/>
            <person name="Bellgard S.E."/>
            <person name="Bellgard M.I."/>
        </authorList>
    </citation>
    <scope>NUCLEOTIDE SEQUENCE</scope>
    <source>
        <tissue evidence="1">Shoot tissue taken approximately 20 cm above the soil surface</tissue>
    </source>
</reference>
<reference evidence="1" key="1">
    <citation type="submission" date="2014-09" db="EMBL/GenBank/DDBJ databases">
        <authorList>
            <person name="Magalhaes I.L.F."/>
            <person name="Oliveira U."/>
            <person name="Santos F.R."/>
            <person name="Vidigal T.H.D.A."/>
            <person name="Brescovit A.D."/>
            <person name="Santos A.J."/>
        </authorList>
    </citation>
    <scope>NUCLEOTIDE SEQUENCE</scope>
    <source>
        <tissue evidence="1">Shoot tissue taken approximately 20 cm above the soil surface</tissue>
    </source>
</reference>
<dbReference type="AlphaFoldDB" id="A0A0A8XT28"/>
<proteinExistence type="predicted"/>
<accession>A0A0A8XT28</accession>